<keyword evidence="1 2" id="KW-0694">RNA-binding</keyword>
<feature type="compositionally biased region" description="Acidic residues" evidence="3">
    <location>
        <begin position="406"/>
        <end position="421"/>
    </location>
</feature>
<dbReference type="InterPro" id="IPR012677">
    <property type="entry name" value="Nucleotide-bd_a/b_plait_sf"/>
</dbReference>
<dbReference type="InterPro" id="IPR035979">
    <property type="entry name" value="RBD_domain_sf"/>
</dbReference>
<feature type="region of interest" description="Disordered" evidence="3">
    <location>
        <begin position="350"/>
        <end position="421"/>
    </location>
</feature>
<dbReference type="Gene3D" id="3.40.50.300">
    <property type="entry name" value="P-loop containing nucleotide triphosphate hydrolases"/>
    <property type="match status" value="1"/>
</dbReference>
<dbReference type="InterPro" id="IPR027417">
    <property type="entry name" value="P-loop_NTPase"/>
</dbReference>
<evidence type="ECO:0000313" key="6">
    <source>
        <dbReference type="Proteomes" id="UP000179807"/>
    </source>
</evidence>
<evidence type="ECO:0000313" key="5">
    <source>
        <dbReference type="EMBL" id="OHS97878.1"/>
    </source>
</evidence>
<name>A0A1J4JF93_9EUKA</name>
<sequence length="616" mass="71319">MEVASDFPVLVRNLPIDQNGQPVINEDLFCEKFGVNNVVMKNDQINAYGRHVCYAIVSFNDLDDAKDFVSEFNYSIIQNFIIVVELIDEETNRLKEKGEGIIVIQNLDELIDPPDIYTIFSEIGEIIYSKFHTYEKSSGWVMIQYRNPSDASKAIKYFNGYLFNRKQVSITLYRKPKVVIEKDEELEKTFTKIIIENIPKNDFLSKSRIVEKYISPFGSSNKISLKCGRRRVICEMKSHEEAVLAVNGLNEKEFDGKLILCRRFEQSDEYNSELHPTILCISNLPNDVTERDLILLFHKKGNISYQNDILFIPGNDRNEIDENKTENQDENCQNEKENCYHEEENCNHEKENCDNENENCNNEKENCNNENEKNEEENSNHEKENCDNENEKNKVNESDNITCENKDDDLECDEETDEGSDDDLQSFALVTFETLEDAILIIDSFNHRTYKDRELMISFADDFLQGEVIFKDISQYYLETSDETKINKLLEFFRKNKIKKSVIFASDQNTADEISTILQNNQISTSSDSLSKFIKGESQAYVAAEIVSFDFTNEEVPLIILFDVPKEKNRFLAKIGFGCSSKTVLYLCNQHDLEILSDYCNEYNTSVSVLPNESIF</sequence>
<dbReference type="SMART" id="SM00360">
    <property type="entry name" value="RRM"/>
    <property type="match status" value="4"/>
</dbReference>
<dbReference type="SUPFAM" id="SSF54928">
    <property type="entry name" value="RNA-binding domain, RBD"/>
    <property type="match status" value="3"/>
</dbReference>
<gene>
    <name evidence="5" type="ORF">TRFO_35843</name>
</gene>
<evidence type="ECO:0000256" key="1">
    <source>
        <dbReference type="ARBA" id="ARBA00022884"/>
    </source>
</evidence>
<dbReference type="AlphaFoldDB" id="A0A1J4JF93"/>
<feature type="domain" description="RRM" evidence="4">
    <location>
        <begin position="100"/>
        <end position="175"/>
    </location>
</feature>
<reference evidence="5" key="1">
    <citation type="submission" date="2016-10" db="EMBL/GenBank/DDBJ databases">
        <authorList>
            <person name="Benchimol M."/>
            <person name="Almeida L.G."/>
            <person name="Vasconcelos A.T."/>
            <person name="Perreira-Neves A."/>
            <person name="Rosa I.A."/>
            <person name="Tasca T."/>
            <person name="Bogo M.R."/>
            <person name="de Souza W."/>
        </authorList>
    </citation>
    <scope>NUCLEOTIDE SEQUENCE [LARGE SCALE GENOMIC DNA]</scope>
    <source>
        <strain evidence="5">K</strain>
    </source>
</reference>
<dbReference type="InterPro" id="IPR050374">
    <property type="entry name" value="RRT5_SRSF_SR"/>
</dbReference>
<dbReference type="EMBL" id="MLAK01001089">
    <property type="protein sequence ID" value="OHS97878.1"/>
    <property type="molecule type" value="Genomic_DNA"/>
</dbReference>
<accession>A0A1J4JF93</accession>
<evidence type="ECO:0000256" key="2">
    <source>
        <dbReference type="PROSITE-ProRule" id="PRU00176"/>
    </source>
</evidence>
<organism evidence="5 6">
    <name type="scientific">Tritrichomonas foetus</name>
    <dbReference type="NCBI Taxonomy" id="1144522"/>
    <lineage>
        <taxon>Eukaryota</taxon>
        <taxon>Metamonada</taxon>
        <taxon>Parabasalia</taxon>
        <taxon>Tritrichomonadida</taxon>
        <taxon>Tritrichomonadidae</taxon>
        <taxon>Tritrichomonas</taxon>
    </lineage>
</organism>
<dbReference type="Pfam" id="PF00076">
    <property type="entry name" value="RRM_1"/>
    <property type="match status" value="1"/>
</dbReference>
<dbReference type="SUPFAM" id="SSF52540">
    <property type="entry name" value="P-loop containing nucleoside triphosphate hydrolases"/>
    <property type="match status" value="1"/>
</dbReference>
<dbReference type="CDD" id="cd00590">
    <property type="entry name" value="RRM_SF"/>
    <property type="match status" value="4"/>
</dbReference>
<proteinExistence type="predicted"/>
<dbReference type="GO" id="GO:0005634">
    <property type="term" value="C:nucleus"/>
    <property type="evidence" value="ECO:0007669"/>
    <property type="project" value="TreeGrafter"/>
</dbReference>
<dbReference type="PROSITE" id="PS50102">
    <property type="entry name" value="RRM"/>
    <property type="match status" value="1"/>
</dbReference>
<dbReference type="VEuPathDB" id="TrichDB:TRFO_35843"/>
<dbReference type="RefSeq" id="XP_068351015.1">
    <property type="nucleotide sequence ID" value="XM_068510492.1"/>
</dbReference>
<evidence type="ECO:0000259" key="4">
    <source>
        <dbReference type="PROSITE" id="PS50102"/>
    </source>
</evidence>
<dbReference type="OrthoDB" id="19742at2759"/>
<dbReference type="GeneID" id="94845196"/>
<dbReference type="InterPro" id="IPR000504">
    <property type="entry name" value="RRM_dom"/>
</dbReference>
<protein>
    <recommendedName>
        <fullName evidence="4">RRM domain-containing protein</fullName>
    </recommendedName>
</protein>
<comment type="caution">
    <text evidence="5">The sequence shown here is derived from an EMBL/GenBank/DDBJ whole genome shotgun (WGS) entry which is preliminary data.</text>
</comment>
<dbReference type="Proteomes" id="UP000179807">
    <property type="component" value="Unassembled WGS sequence"/>
</dbReference>
<feature type="compositionally biased region" description="Basic and acidic residues" evidence="3">
    <location>
        <begin position="361"/>
        <end position="397"/>
    </location>
</feature>
<dbReference type="GO" id="GO:0003729">
    <property type="term" value="F:mRNA binding"/>
    <property type="evidence" value="ECO:0007669"/>
    <property type="project" value="TreeGrafter"/>
</dbReference>
<dbReference type="GO" id="GO:0005737">
    <property type="term" value="C:cytoplasm"/>
    <property type="evidence" value="ECO:0007669"/>
    <property type="project" value="TreeGrafter"/>
</dbReference>
<keyword evidence="6" id="KW-1185">Reference proteome</keyword>
<dbReference type="Gene3D" id="3.30.70.330">
    <property type="match status" value="3"/>
</dbReference>
<evidence type="ECO:0000256" key="3">
    <source>
        <dbReference type="SAM" id="MobiDB-lite"/>
    </source>
</evidence>
<dbReference type="PANTHER" id="PTHR23003">
    <property type="entry name" value="RNA RECOGNITION MOTIF RRM DOMAIN CONTAINING PROTEIN"/>
    <property type="match status" value="1"/>
</dbReference>